<reference evidence="2 3" key="1">
    <citation type="submission" date="2019-09" db="EMBL/GenBank/DDBJ databases">
        <title>Whole genome sequences of isolates from the Mars Exploration Rovers.</title>
        <authorList>
            <person name="Seuylemezian A."/>
            <person name="Vaishampayan P."/>
        </authorList>
    </citation>
    <scope>NUCLEOTIDE SEQUENCE [LARGE SCALE GENOMIC DNA]</scope>
    <source>
        <strain evidence="2 3">MER_TA_151</strain>
    </source>
</reference>
<name>A0A5J5HPR4_9BACI</name>
<dbReference type="NCBIfam" id="TIGR03238">
    <property type="entry name" value="dnd_assoc_3"/>
    <property type="match status" value="1"/>
</dbReference>
<keyword evidence="3" id="KW-1185">Reference proteome</keyword>
<dbReference type="AlphaFoldDB" id="A0A5J5HPR4"/>
<comment type="caution">
    <text evidence="2">The sequence shown here is derived from an EMBL/GenBank/DDBJ whole genome shotgun (WGS) entry which is preliminary data.</text>
</comment>
<protein>
    <submittedName>
        <fullName evidence="2">DNA phosphorothioation-dependent restriction protein DptF</fullName>
    </submittedName>
</protein>
<gene>
    <name evidence="2" type="primary">dptF</name>
    <name evidence="2" type="ORF">F4V44_14505</name>
</gene>
<dbReference type="EMBL" id="VYKL01000021">
    <property type="protein sequence ID" value="KAA9022944.1"/>
    <property type="molecule type" value="Genomic_DNA"/>
</dbReference>
<evidence type="ECO:0000259" key="1">
    <source>
        <dbReference type="Pfam" id="PF13643"/>
    </source>
</evidence>
<sequence length="761" mass="89323">MGKQEYAFAFISEENPEWAQLAKDFEKLLFTDIEAALMKARKLTEHLIEEVYQKEEIDYPTFAKHAERLMILKNSDVFEEEIFKAFDRIRRLGNYAVHDKQKIPFSDGLKVHFNLYSILKWYTESYLSFEIKVPEYQDPKPENLEEMMDDKFKKLLQDYLPNYLKELGPIHAENFPKEASIESQAENQLPLLHDSRLLYQLNQLRESAKGAVEGPKGLSEFKQYLHVKRPIEETFEAHVRESAKALSSRLIFLCGSVGDGKSHLLARLSTTMPDIMDQFTIHNDATESFDPRKNSLDTLAMVLDNFSDSKIDTSDEKLILAINLGVLNNFIESPYAEEKYQRLKEFVLSANVFDSNLITNPPEDNHFVLLNFGDYRTFELSAEGPISSYLSELFKRITNPSEDNPFYQAYLIDKKELAVNPLLVNYEMFSSKSVQKQIIQLIIKTIMKDKVIVSSRALLNFIYDILVPSSVEEIRTSDFIDMLPSLLPNLLFEGIEKSHLLRMIANHDPIHRRLKELDEKLISLHNSGSYYTFFREVIYDPDAQEWMNLLEPIEEVALLDKDTKRELSELFIRSTFLYESHLQNAFKDLVYSNYMKFLYAYNTDKKPMLQNLYFDIEKAIYLWRGSPKNNYLYIDPEGSSIRIAEPLEIKKAPMTIKNEKTDVVERFTPTIFLGFRCNPYPEVHRVEIDLQLYEMVIRVKNGYRLNKKDREDSIQFVDYIEKLLPFGKQQEEILIKDIEHRLSFRLLYDAEFESYSFYREQ</sequence>
<dbReference type="Pfam" id="PF13643">
    <property type="entry name" value="DUF4145"/>
    <property type="match status" value="1"/>
</dbReference>
<proteinExistence type="predicted"/>
<evidence type="ECO:0000313" key="3">
    <source>
        <dbReference type="Proteomes" id="UP000326671"/>
    </source>
</evidence>
<accession>A0A5J5HPR4</accession>
<dbReference type="OrthoDB" id="257964at2"/>
<organism evidence="2 3">
    <name type="scientific">Niallia endozanthoxylica</name>
    <dbReference type="NCBI Taxonomy" id="2036016"/>
    <lineage>
        <taxon>Bacteria</taxon>
        <taxon>Bacillati</taxon>
        <taxon>Bacillota</taxon>
        <taxon>Bacilli</taxon>
        <taxon>Bacillales</taxon>
        <taxon>Bacillaceae</taxon>
        <taxon>Niallia</taxon>
    </lineage>
</organism>
<feature type="domain" description="DUF4145" evidence="1">
    <location>
        <begin position="26"/>
        <end position="108"/>
    </location>
</feature>
<dbReference type="RefSeq" id="WP_150440736.1">
    <property type="nucleotide sequence ID" value="NZ_VYKL01000021.1"/>
</dbReference>
<dbReference type="InterPro" id="IPR017647">
    <property type="entry name" value="Dnd_assoc_3"/>
</dbReference>
<evidence type="ECO:0000313" key="2">
    <source>
        <dbReference type="EMBL" id="KAA9022944.1"/>
    </source>
</evidence>
<dbReference type="Proteomes" id="UP000326671">
    <property type="component" value="Unassembled WGS sequence"/>
</dbReference>
<dbReference type="InterPro" id="IPR025285">
    <property type="entry name" value="DUF4145"/>
</dbReference>